<dbReference type="Proteomes" id="UP001501585">
    <property type="component" value="Unassembled WGS sequence"/>
</dbReference>
<dbReference type="EMBL" id="BAAAPC010000011">
    <property type="protein sequence ID" value="GAA2000359.1"/>
    <property type="molecule type" value="Genomic_DNA"/>
</dbReference>
<dbReference type="Pfam" id="PF00571">
    <property type="entry name" value="CBS"/>
    <property type="match status" value="2"/>
</dbReference>
<organism evidence="4 5">
    <name type="scientific">Nocardiopsis rhodophaea</name>
    <dbReference type="NCBI Taxonomy" id="280238"/>
    <lineage>
        <taxon>Bacteria</taxon>
        <taxon>Bacillati</taxon>
        <taxon>Actinomycetota</taxon>
        <taxon>Actinomycetes</taxon>
        <taxon>Streptosporangiales</taxon>
        <taxon>Nocardiopsidaceae</taxon>
        <taxon>Nocardiopsis</taxon>
    </lineage>
</organism>
<evidence type="ECO:0000313" key="5">
    <source>
        <dbReference type="Proteomes" id="UP001501585"/>
    </source>
</evidence>
<evidence type="ECO:0000256" key="2">
    <source>
        <dbReference type="PROSITE-ProRule" id="PRU00703"/>
    </source>
</evidence>
<dbReference type="PANTHER" id="PTHR43080">
    <property type="entry name" value="CBS DOMAIN-CONTAINING PROTEIN CBSX3, MITOCHONDRIAL"/>
    <property type="match status" value="1"/>
</dbReference>
<keyword evidence="5" id="KW-1185">Reference proteome</keyword>
<evidence type="ECO:0000313" key="4">
    <source>
        <dbReference type="EMBL" id="GAA2000359.1"/>
    </source>
</evidence>
<proteinExistence type="predicted"/>
<dbReference type="PANTHER" id="PTHR43080:SF2">
    <property type="entry name" value="CBS DOMAIN-CONTAINING PROTEIN"/>
    <property type="match status" value="1"/>
</dbReference>
<dbReference type="Gene3D" id="3.10.580.10">
    <property type="entry name" value="CBS-domain"/>
    <property type="match status" value="1"/>
</dbReference>
<reference evidence="5" key="1">
    <citation type="journal article" date="2019" name="Int. J. Syst. Evol. Microbiol.">
        <title>The Global Catalogue of Microorganisms (GCM) 10K type strain sequencing project: providing services to taxonomists for standard genome sequencing and annotation.</title>
        <authorList>
            <consortium name="The Broad Institute Genomics Platform"/>
            <consortium name="The Broad Institute Genome Sequencing Center for Infectious Disease"/>
            <person name="Wu L."/>
            <person name="Ma J."/>
        </authorList>
    </citation>
    <scope>NUCLEOTIDE SEQUENCE [LARGE SCALE GENOMIC DNA]</scope>
    <source>
        <strain evidence="5">JCM 15313</strain>
    </source>
</reference>
<feature type="domain" description="CBS" evidence="3">
    <location>
        <begin position="123"/>
        <end position="180"/>
    </location>
</feature>
<accession>A0ABN2T816</accession>
<dbReference type="InterPro" id="IPR051257">
    <property type="entry name" value="Diverse_CBS-Domain"/>
</dbReference>
<dbReference type="PROSITE" id="PS51371">
    <property type="entry name" value="CBS"/>
    <property type="match status" value="2"/>
</dbReference>
<gene>
    <name evidence="4" type="ORF">GCM10009799_29660</name>
</gene>
<evidence type="ECO:0000259" key="3">
    <source>
        <dbReference type="PROSITE" id="PS51371"/>
    </source>
</evidence>
<dbReference type="InterPro" id="IPR000644">
    <property type="entry name" value="CBS_dom"/>
</dbReference>
<name>A0ABN2T816_9ACTN</name>
<dbReference type="CDD" id="cd04622">
    <property type="entry name" value="CBS_pair_HRP1_like"/>
    <property type="match status" value="1"/>
</dbReference>
<comment type="caution">
    <text evidence="4">The sequence shown here is derived from an EMBL/GenBank/DDBJ whole genome shotgun (WGS) entry which is preliminary data.</text>
</comment>
<feature type="domain" description="CBS" evidence="3">
    <location>
        <begin position="58"/>
        <end position="115"/>
    </location>
</feature>
<sequence>MVLLVEDDVEKFTTREAHRRVHARHEAGCRDRAAGVSPFLGRDVDFQGESMTTAADIMHQNAQCIDEGETLDVAARMMRDMGVGALPICGSDKRLKGIITDRDIVLRCVAEGRDCRTTTAADLAQGTPFWVDEEAEISEVLQGMIEHRIKRVPVIRDHQLTGIISESDLARALPEQQLAQFVEAMKSGPADQVPGAGTRPHLTHH</sequence>
<dbReference type="InterPro" id="IPR046342">
    <property type="entry name" value="CBS_dom_sf"/>
</dbReference>
<dbReference type="SUPFAM" id="SSF54631">
    <property type="entry name" value="CBS-domain pair"/>
    <property type="match status" value="1"/>
</dbReference>
<protein>
    <recommendedName>
        <fullName evidence="3">CBS domain-containing protein</fullName>
    </recommendedName>
</protein>
<evidence type="ECO:0000256" key="1">
    <source>
        <dbReference type="ARBA" id="ARBA00023122"/>
    </source>
</evidence>
<keyword evidence="1 2" id="KW-0129">CBS domain</keyword>
<dbReference type="SMART" id="SM00116">
    <property type="entry name" value="CBS"/>
    <property type="match status" value="2"/>
</dbReference>